<evidence type="ECO:0000259" key="1">
    <source>
        <dbReference type="Pfam" id="PF07484"/>
    </source>
</evidence>
<name>A0ABT3G4V7_9BACT</name>
<organism evidence="2 3">
    <name type="scientific">Luteolibacter rhizosphaerae</name>
    <dbReference type="NCBI Taxonomy" id="2989719"/>
    <lineage>
        <taxon>Bacteria</taxon>
        <taxon>Pseudomonadati</taxon>
        <taxon>Verrucomicrobiota</taxon>
        <taxon>Verrucomicrobiia</taxon>
        <taxon>Verrucomicrobiales</taxon>
        <taxon>Verrucomicrobiaceae</taxon>
        <taxon>Luteolibacter</taxon>
    </lineage>
</organism>
<proteinExistence type="predicted"/>
<dbReference type="InterPro" id="IPR037053">
    <property type="entry name" value="Phage_tail_collar_dom_sf"/>
</dbReference>
<dbReference type="InterPro" id="IPR011083">
    <property type="entry name" value="Phage_tail_collar_dom"/>
</dbReference>
<feature type="domain" description="Phage tail collar" evidence="1">
    <location>
        <begin position="8"/>
        <end position="63"/>
    </location>
</feature>
<gene>
    <name evidence="2" type="ORF">OJ996_15025</name>
</gene>
<protein>
    <submittedName>
        <fullName evidence="2">Tail fiber protein</fullName>
    </submittedName>
</protein>
<dbReference type="RefSeq" id="WP_264514435.1">
    <property type="nucleotide sequence ID" value="NZ_JAPDDR010000007.1"/>
</dbReference>
<evidence type="ECO:0000313" key="3">
    <source>
        <dbReference type="Proteomes" id="UP001165653"/>
    </source>
</evidence>
<reference evidence="2" key="1">
    <citation type="submission" date="2022-10" db="EMBL/GenBank/DDBJ databases">
        <title>Luteolibacter sp. GHJ8, whole genome shotgun sequencing project.</title>
        <authorList>
            <person name="Zhao G."/>
            <person name="Shen L."/>
        </authorList>
    </citation>
    <scope>NUCLEOTIDE SEQUENCE</scope>
    <source>
        <strain evidence="2">GHJ8</strain>
    </source>
</reference>
<dbReference type="Pfam" id="PF07484">
    <property type="entry name" value="Collar"/>
    <property type="match status" value="1"/>
</dbReference>
<evidence type="ECO:0000313" key="2">
    <source>
        <dbReference type="EMBL" id="MCW1914899.1"/>
    </source>
</evidence>
<dbReference type="Proteomes" id="UP001165653">
    <property type="component" value="Unassembled WGS sequence"/>
</dbReference>
<comment type="caution">
    <text evidence="2">The sequence shown here is derived from an EMBL/GenBank/DDBJ whole genome shotgun (WGS) entry which is preliminary data.</text>
</comment>
<keyword evidence="3" id="KW-1185">Reference proteome</keyword>
<dbReference type="SUPFAM" id="SSF88874">
    <property type="entry name" value="Receptor-binding domain of short tail fibre protein gp12"/>
    <property type="match status" value="1"/>
</dbReference>
<sequence length="166" mass="17516">MAEPFLAEIRIMSFNFPPKGWALCNGQFLPINQNQALFSLMGTMYGGNGQTNFALPNLRGRVPIHMGAGFTQGQAAGQEAHTVTISELPTHAHMVQCTPTGAATDDPSNRLPGRAAGNAYGSATGLVPMAPQTVTSIGGSQAHQNMQPFLTLNFCVALQGIFPSQT</sequence>
<dbReference type="EMBL" id="JAPDDR010000007">
    <property type="protein sequence ID" value="MCW1914899.1"/>
    <property type="molecule type" value="Genomic_DNA"/>
</dbReference>
<dbReference type="Gene3D" id="3.90.1340.10">
    <property type="entry name" value="Phage tail collar domain"/>
    <property type="match status" value="1"/>
</dbReference>
<accession>A0ABT3G4V7</accession>